<proteinExistence type="predicted"/>
<dbReference type="AlphaFoldDB" id="A0AAE0Z2N4"/>
<organism evidence="1 2">
    <name type="scientific">Elysia crispata</name>
    <name type="common">lettuce slug</name>
    <dbReference type="NCBI Taxonomy" id="231223"/>
    <lineage>
        <taxon>Eukaryota</taxon>
        <taxon>Metazoa</taxon>
        <taxon>Spiralia</taxon>
        <taxon>Lophotrochozoa</taxon>
        <taxon>Mollusca</taxon>
        <taxon>Gastropoda</taxon>
        <taxon>Heterobranchia</taxon>
        <taxon>Euthyneura</taxon>
        <taxon>Panpulmonata</taxon>
        <taxon>Sacoglossa</taxon>
        <taxon>Placobranchoidea</taxon>
        <taxon>Plakobranchidae</taxon>
        <taxon>Elysia</taxon>
    </lineage>
</organism>
<keyword evidence="2" id="KW-1185">Reference proteome</keyword>
<gene>
    <name evidence="1" type="ORF">RRG08_007404</name>
</gene>
<dbReference type="EMBL" id="JAWDGP010004844">
    <property type="protein sequence ID" value="KAK3761768.1"/>
    <property type="molecule type" value="Genomic_DNA"/>
</dbReference>
<sequence>ILAETGAYQFCPPEVRSLGGRISQTLSRALPSMTSLNVKTEETIRGIKLLPSFIPSLSHDLLDLISVNTHVTRDLVLGTCMSCWSSHGEGGEVVTCGGDSIVDQTEGGYDFPSSHAGGNTPEAHCTVGRLVLTLSDIKDLRTIQAGKFLYQVKLSRVIHGWLRVLQGVTSIRTTRYTVSSFSSVDGPGIYLCLLLVIESLNTPITTATREMFESLTCRWIILFGALASQPRSAPRDIDRRTEQAWSYPCVVVYDVAVCESSLLLKLSHLVGLTDEMLDQRPDQSILDHTPLLGLH</sequence>
<name>A0AAE0Z2N4_9GAST</name>
<comment type="caution">
    <text evidence="1">The sequence shown here is derived from an EMBL/GenBank/DDBJ whole genome shotgun (WGS) entry which is preliminary data.</text>
</comment>
<accession>A0AAE0Z2N4</accession>
<reference evidence="1" key="1">
    <citation type="journal article" date="2023" name="G3 (Bethesda)">
        <title>A reference genome for the long-term kleptoplast-retaining sea slug Elysia crispata morphotype clarki.</title>
        <authorList>
            <person name="Eastman K.E."/>
            <person name="Pendleton A.L."/>
            <person name="Shaikh M.A."/>
            <person name="Suttiyut T."/>
            <person name="Ogas R."/>
            <person name="Tomko P."/>
            <person name="Gavelis G."/>
            <person name="Widhalm J.R."/>
            <person name="Wisecaver J.H."/>
        </authorList>
    </citation>
    <scope>NUCLEOTIDE SEQUENCE</scope>
    <source>
        <strain evidence="1">ECLA1</strain>
    </source>
</reference>
<evidence type="ECO:0000313" key="2">
    <source>
        <dbReference type="Proteomes" id="UP001283361"/>
    </source>
</evidence>
<protein>
    <submittedName>
        <fullName evidence="1">Uncharacterized protein</fullName>
    </submittedName>
</protein>
<dbReference type="Proteomes" id="UP001283361">
    <property type="component" value="Unassembled WGS sequence"/>
</dbReference>
<evidence type="ECO:0000313" key="1">
    <source>
        <dbReference type="EMBL" id="KAK3761768.1"/>
    </source>
</evidence>
<feature type="non-terminal residue" evidence="1">
    <location>
        <position position="1"/>
    </location>
</feature>